<evidence type="ECO:0000313" key="1">
    <source>
        <dbReference type="EMBL" id="KAK5999369.1"/>
    </source>
</evidence>
<reference evidence="1 2" key="1">
    <citation type="submission" date="2023-11" db="EMBL/GenBank/DDBJ databases">
        <title>Draft genome sequence and annotation of the polyextremotolerant black yeast-like fungus Aureobasidium pullulans NRRL 62042.</title>
        <authorList>
            <person name="Dielentheis-Frenken M.R.E."/>
            <person name="Wibberg D."/>
            <person name="Blank L.M."/>
            <person name="Tiso T."/>
        </authorList>
    </citation>
    <scope>NUCLEOTIDE SEQUENCE [LARGE SCALE GENOMIC DNA]</scope>
    <source>
        <strain evidence="1 2">NRRL 62042</strain>
    </source>
</reference>
<name>A0ABR0T4V4_AURPU</name>
<gene>
    <name evidence="1" type="ORF">QM012_005494</name>
</gene>
<accession>A0ABR0T4V4</accession>
<protein>
    <submittedName>
        <fullName evidence="1">Uncharacterized protein</fullName>
    </submittedName>
</protein>
<comment type="caution">
    <text evidence="1">The sequence shown here is derived from an EMBL/GenBank/DDBJ whole genome shotgun (WGS) entry which is preliminary data.</text>
</comment>
<organism evidence="1 2">
    <name type="scientific">Aureobasidium pullulans</name>
    <name type="common">Black yeast</name>
    <name type="synonym">Pullularia pullulans</name>
    <dbReference type="NCBI Taxonomy" id="5580"/>
    <lineage>
        <taxon>Eukaryota</taxon>
        <taxon>Fungi</taxon>
        <taxon>Dikarya</taxon>
        <taxon>Ascomycota</taxon>
        <taxon>Pezizomycotina</taxon>
        <taxon>Dothideomycetes</taxon>
        <taxon>Dothideomycetidae</taxon>
        <taxon>Dothideales</taxon>
        <taxon>Saccotheciaceae</taxon>
        <taxon>Aureobasidium</taxon>
    </lineage>
</organism>
<sequence length="424" mass="47104">MSRSRSSSQPSAEMPAKIYTSAVPFRSSRLAAPPSPFSPAEPITFAPLKRAYSATADIDLIKYLPPPTRQPMDWLWACHICHRQYNLSVTRRCLDDGHYFCAGTSIVRSRKDGTRKLRRHKACASEFDYAGWKDWGVWKRNLLTLTEQQKQRNSPCDSVFEDDDSEDESEEITTTASVVSPIDAGVPARTSSWQTAKRLTPIKDCWNHCDYPSECRWGKQFGVDTPVQSTFPNLDRRASVPNPNIPTDESTDFVDVDMNEAPLPTATIPKTHFSDILTPAQQQVVAQTLEGVDLEPPETSSLSSTRLLSDLADLVSRAQRRHSRSEIPASPLVEDVVQRPKVTRSSSRESLRRAVEGGFGVLAGFVGGWRSFSAPPTTARRKEEVGDGVSDGNVKMVDVDVELVNVEIAENDRGRGRGRRKSLG</sequence>
<evidence type="ECO:0000313" key="2">
    <source>
        <dbReference type="Proteomes" id="UP001341245"/>
    </source>
</evidence>
<dbReference type="EMBL" id="JASGXD010000025">
    <property type="protein sequence ID" value="KAK5999369.1"/>
    <property type="molecule type" value="Genomic_DNA"/>
</dbReference>
<proteinExistence type="predicted"/>
<keyword evidence="2" id="KW-1185">Reference proteome</keyword>
<dbReference type="Proteomes" id="UP001341245">
    <property type="component" value="Unassembled WGS sequence"/>
</dbReference>